<proteinExistence type="predicted"/>
<feature type="region of interest" description="Disordered" evidence="1">
    <location>
        <begin position="184"/>
        <end position="215"/>
    </location>
</feature>
<sequence>MPKYLIEGNINFYDELYKSLDNYNDSSKDNKEEETNENENNFCLITQKPLTENYVQLECKHKFNYNAIFHDVLNHKKKFNTLERRTLKLTELRCPYCRNIQRTLLPHVEGFPKIHGINHIDEENINGQYMKMGYTRGKCCYQDETCDKCDNIFVKIMMTNNKSYCYTHYSQMIHKIIKEKQEKMKEEKMKKKMAALQKKQEEKQKKQEAKNAEKQKKLEEKQALGTCVSILKTGVNKGKACGCQVIPDSNGLCSRHYKLSLPKNNMEPTTNITSP</sequence>
<accession>A0A6C0DHA5</accession>
<dbReference type="EMBL" id="MN739606">
    <property type="protein sequence ID" value="QHT15339.1"/>
    <property type="molecule type" value="Genomic_DNA"/>
</dbReference>
<dbReference type="InterPro" id="IPR013083">
    <property type="entry name" value="Znf_RING/FYVE/PHD"/>
</dbReference>
<evidence type="ECO:0000256" key="1">
    <source>
        <dbReference type="SAM" id="MobiDB-lite"/>
    </source>
</evidence>
<dbReference type="Gene3D" id="3.30.40.10">
    <property type="entry name" value="Zinc/RING finger domain, C3HC4 (zinc finger)"/>
    <property type="match status" value="1"/>
</dbReference>
<reference evidence="2" key="1">
    <citation type="journal article" date="2020" name="Nature">
        <title>Giant virus diversity and host interactions through global metagenomics.</title>
        <authorList>
            <person name="Schulz F."/>
            <person name="Roux S."/>
            <person name="Paez-Espino D."/>
            <person name="Jungbluth S."/>
            <person name="Walsh D.A."/>
            <person name="Denef V.J."/>
            <person name="McMahon K.D."/>
            <person name="Konstantinidis K.T."/>
            <person name="Eloe-Fadrosh E.A."/>
            <person name="Kyrpides N.C."/>
            <person name="Woyke T."/>
        </authorList>
    </citation>
    <scope>NUCLEOTIDE SEQUENCE</scope>
    <source>
        <strain evidence="2">GVMAG-M-3300023174-144</strain>
    </source>
</reference>
<name>A0A6C0DHA5_9ZZZZ</name>
<dbReference type="AlphaFoldDB" id="A0A6C0DHA5"/>
<protein>
    <submittedName>
        <fullName evidence="2">Uncharacterized protein</fullName>
    </submittedName>
</protein>
<feature type="compositionally biased region" description="Basic and acidic residues" evidence="1">
    <location>
        <begin position="198"/>
        <end position="215"/>
    </location>
</feature>
<evidence type="ECO:0000313" key="2">
    <source>
        <dbReference type="EMBL" id="QHT15339.1"/>
    </source>
</evidence>
<organism evidence="2">
    <name type="scientific">viral metagenome</name>
    <dbReference type="NCBI Taxonomy" id="1070528"/>
    <lineage>
        <taxon>unclassified sequences</taxon>
        <taxon>metagenomes</taxon>
        <taxon>organismal metagenomes</taxon>
    </lineage>
</organism>